<protein>
    <submittedName>
        <fullName evidence="3">Clock-controlled protein 6</fullName>
    </submittedName>
</protein>
<dbReference type="PANTHER" id="PTHR35523:SF1">
    <property type="entry name" value="CELL WALL PROTEIN SED1"/>
    <property type="match status" value="1"/>
</dbReference>
<evidence type="ECO:0000256" key="1">
    <source>
        <dbReference type="SAM" id="MobiDB-lite"/>
    </source>
</evidence>
<evidence type="ECO:0000313" key="3">
    <source>
        <dbReference type="EMBL" id="RKF73649.1"/>
    </source>
</evidence>
<dbReference type="EMBL" id="MCBS01024332">
    <property type="protein sequence ID" value="RKF73649.1"/>
    <property type="molecule type" value="Genomic_DNA"/>
</dbReference>
<feature type="signal peptide" evidence="2">
    <location>
        <begin position="1"/>
        <end position="17"/>
    </location>
</feature>
<sequence>MLLSFAVISALAFAVSASLNNATVYVTEIHTAYTTVCPTSTEFVYNGVTYTATESTTITITNCPCTILKPVYTTSSVHCTNCYSAVPTSPIFGNTTAVTPNPIGPKPNPTGAMPSSGGDAAVGTGPDASKPKASQTHITTSNGNRLLTYSGAYLAGFLCLLTCIF</sequence>
<proteinExistence type="predicted"/>
<dbReference type="InterPro" id="IPR038843">
    <property type="entry name" value="Sed1/Spi1"/>
</dbReference>
<reference evidence="3 4" key="1">
    <citation type="journal article" date="2018" name="BMC Genomics">
        <title>Comparative genome analyses reveal sequence features reflecting distinct modes of host-adaptation between dicot and monocot powdery mildew.</title>
        <authorList>
            <person name="Wu Y."/>
            <person name="Ma X."/>
            <person name="Pan Z."/>
            <person name="Kale S.D."/>
            <person name="Song Y."/>
            <person name="King H."/>
            <person name="Zhang Q."/>
            <person name="Presley C."/>
            <person name="Deng X."/>
            <person name="Wei C.I."/>
            <person name="Xiao S."/>
        </authorList>
    </citation>
    <scope>NUCLEOTIDE SEQUENCE [LARGE SCALE GENOMIC DNA]</scope>
    <source>
        <strain evidence="3">UMSG1</strain>
    </source>
</reference>
<dbReference type="GO" id="GO:0031505">
    <property type="term" value="P:fungal-type cell wall organization"/>
    <property type="evidence" value="ECO:0007669"/>
    <property type="project" value="InterPro"/>
</dbReference>
<feature type="chain" id="PRO_5019296442" evidence="2">
    <location>
        <begin position="18"/>
        <end position="165"/>
    </location>
</feature>
<dbReference type="Proteomes" id="UP000285326">
    <property type="component" value="Unassembled WGS sequence"/>
</dbReference>
<feature type="region of interest" description="Disordered" evidence="1">
    <location>
        <begin position="102"/>
        <end position="138"/>
    </location>
</feature>
<dbReference type="GO" id="GO:0009277">
    <property type="term" value="C:fungal-type cell wall"/>
    <property type="evidence" value="ECO:0007669"/>
    <property type="project" value="TreeGrafter"/>
</dbReference>
<evidence type="ECO:0000313" key="4">
    <source>
        <dbReference type="Proteomes" id="UP000285326"/>
    </source>
</evidence>
<accession>A0A420IGJ5</accession>
<comment type="caution">
    <text evidence="3">The sequence shown here is derived from an EMBL/GenBank/DDBJ whole genome shotgun (WGS) entry which is preliminary data.</text>
</comment>
<keyword evidence="2" id="KW-0732">Signal</keyword>
<dbReference type="PANTHER" id="PTHR35523">
    <property type="entry name" value="CELL WALL PROTEIN SED1"/>
    <property type="match status" value="1"/>
</dbReference>
<name>A0A420IGJ5_9PEZI</name>
<dbReference type="AlphaFoldDB" id="A0A420IGJ5"/>
<evidence type="ECO:0000256" key="2">
    <source>
        <dbReference type="SAM" id="SignalP"/>
    </source>
</evidence>
<organism evidence="3 4">
    <name type="scientific">Golovinomyces cichoracearum</name>
    <dbReference type="NCBI Taxonomy" id="62708"/>
    <lineage>
        <taxon>Eukaryota</taxon>
        <taxon>Fungi</taxon>
        <taxon>Dikarya</taxon>
        <taxon>Ascomycota</taxon>
        <taxon>Pezizomycotina</taxon>
        <taxon>Leotiomycetes</taxon>
        <taxon>Erysiphales</taxon>
        <taxon>Erysiphaceae</taxon>
        <taxon>Golovinomyces</taxon>
    </lineage>
</organism>
<dbReference type="GO" id="GO:0005199">
    <property type="term" value="F:structural constituent of cell wall"/>
    <property type="evidence" value="ECO:0007669"/>
    <property type="project" value="InterPro"/>
</dbReference>
<gene>
    <name evidence="3" type="ORF">GcM1_243109</name>
</gene>